<proteinExistence type="predicted"/>
<dbReference type="GO" id="GO:0061630">
    <property type="term" value="F:ubiquitin protein ligase activity"/>
    <property type="evidence" value="ECO:0007669"/>
    <property type="project" value="InterPro"/>
</dbReference>
<dbReference type="EMBL" id="GL379800">
    <property type="protein sequence ID" value="EGT35738.1"/>
    <property type="molecule type" value="Genomic_DNA"/>
</dbReference>
<evidence type="ECO:0000256" key="1">
    <source>
        <dbReference type="ARBA" id="ARBA00022723"/>
    </source>
</evidence>
<evidence type="ECO:0000256" key="3">
    <source>
        <dbReference type="ARBA" id="ARBA00022833"/>
    </source>
</evidence>
<dbReference type="InterPro" id="IPR039577">
    <property type="entry name" value="Rad18"/>
</dbReference>
<evidence type="ECO:0000259" key="5">
    <source>
        <dbReference type="PROSITE" id="PS50089"/>
    </source>
</evidence>
<dbReference type="GO" id="GO:0008270">
    <property type="term" value="F:zinc ion binding"/>
    <property type="evidence" value="ECO:0007669"/>
    <property type="project" value="UniProtKB-KW"/>
</dbReference>
<dbReference type="AlphaFoldDB" id="G0MLQ3"/>
<dbReference type="HOGENOM" id="CLU_1469473_0_0_1"/>
<accession>G0MLQ3</accession>
<dbReference type="InParanoid" id="G0MLQ3"/>
<dbReference type="PANTHER" id="PTHR14134">
    <property type="entry name" value="E3 UBIQUITIN-PROTEIN LIGASE RAD18"/>
    <property type="match status" value="1"/>
</dbReference>
<keyword evidence="3" id="KW-0862">Zinc</keyword>
<sequence>MDGPKMAVGCGHTYCTPCIEQLDRRPCPKLLSELDRNATEKQDMLCSIWKRSANEDALRKQLWEKDAELKAIRAQLAEVDGQLARQTAAIREVTGEVGRCPACWDHMDAPQVTGCGHTLCQECMTKCREEELPCCGHTYCTPCIEQLDRRPCPVCRLVITDTKPNFSLAELSARFAEVLARHDD</sequence>
<dbReference type="Pfam" id="PF13445">
    <property type="entry name" value="zf-RING_UBOX"/>
    <property type="match status" value="1"/>
</dbReference>
<evidence type="ECO:0000313" key="7">
    <source>
        <dbReference type="Proteomes" id="UP000008068"/>
    </source>
</evidence>
<evidence type="ECO:0000256" key="4">
    <source>
        <dbReference type="PROSITE-ProRule" id="PRU00175"/>
    </source>
</evidence>
<keyword evidence="1" id="KW-0479">Metal-binding</keyword>
<dbReference type="GO" id="GO:0006513">
    <property type="term" value="P:protein monoubiquitination"/>
    <property type="evidence" value="ECO:0007669"/>
    <property type="project" value="InterPro"/>
</dbReference>
<dbReference type="PROSITE" id="PS50089">
    <property type="entry name" value="ZF_RING_2"/>
    <property type="match status" value="1"/>
</dbReference>
<dbReference type="PROSITE" id="PS00518">
    <property type="entry name" value="ZF_RING_1"/>
    <property type="match status" value="2"/>
</dbReference>
<dbReference type="InterPro" id="IPR001841">
    <property type="entry name" value="Znf_RING"/>
</dbReference>
<evidence type="ECO:0000313" key="6">
    <source>
        <dbReference type="EMBL" id="EGT35738.1"/>
    </source>
</evidence>
<organism evidence="7">
    <name type="scientific">Caenorhabditis brenneri</name>
    <name type="common">Nematode worm</name>
    <dbReference type="NCBI Taxonomy" id="135651"/>
    <lineage>
        <taxon>Eukaryota</taxon>
        <taxon>Metazoa</taxon>
        <taxon>Ecdysozoa</taxon>
        <taxon>Nematoda</taxon>
        <taxon>Chromadorea</taxon>
        <taxon>Rhabditida</taxon>
        <taxon>Rhabditina</taxon>
        <taxon>Rhabditomorpha</taxon>
        <taxon>Rhabditoidea</taxon>
        <taxon>Rhabditidae</taxon>
        <taxon>Peloderinae</taxon>
        <taxon>Caenorhabditis</taxon>
    </lineage>
</organism>
<dbReference type="GO" id="GO:0006301">
    <property type="term" value="P:DNA damage tolerance"/>
    <property type="evidence" value="ECO:0007669"/>
    <property type="project" value="InterPro"/>
</dbReference>
<gene>
    <name evidence="6" type="ORF">CAEBREN_07658</name>
</gene>
<keyword evidence="7" id="KW-1185">Reference proteome</keyword>
<dbReference type="Proteomes" id="UP000008068">
    <property type="component" value="Unassembled WGS sequence"/>
</dbReference>
<dbReference type="Gene3D" id="3.30.40.10">
    <property type="entry name" value="Zinc/RING finger domain, C3HC4 (zinc finger)"/>
    <property type="match status" value="3"/>
</dbReference>
<dbReference type="InterPro" id="IPR013083">
    <property type="entry name" value="Znf_RING/FYVE/PHD"/>
</dbReference>
<dbReference type="InterPro" id="IPR017907">
    <property type="entry name" value="Znf_RING_CS"/>
</dbReference>
<dbReference type="SUPFAM" id="SSF57850">
    <property type="entry name" value="RING/U-box"/>
    <property type="match status" value="2"/>
</dbReference>
<dbReference type="InterPro" id="IPR018957">
    <property type="entry name" value="Znf_C3HC4_RING-type"/>
</dbReference>
<dbReference type="InterPro" id="IPR027370">
    <property type="entry name" value="Znf-RING_euk"/>
</dbReference>
<dbReference type="OrthoDB" id="264917at2759"/>
<dbReference type="GO" id="GO:0003697">
    <property type="term" value="F:single-stranded DNA binding"/>
    <property type="evidence" value="ECO:0007669"/>
    <property type="project" value="InterPro"/>
</dbReference>
<feature type="domain" description="RING-type" evidence="5">
    <location>
        <begin position="120"/>
        <end position="156"/>
    </location>
</feature>
<evidence type="ECO:0000256" key="2">
    <source>
        <dbReference type="ARBA" id="ARBA00022771"/>
    </source>
</evidence>
<name>G0MLQ3_CAEBE</name>
<reference evidence="7" key="1">
    <citation type="submission" date="2011-07" db="EMBL/GenBank/DDBJ databases">
        <authorList>
            <consortium name="Caenorhabditis brenneri Sequencing and Analysis Consortium"/>
            <person name="Wilson R.K."/>
        </authorList>
    </citation>
    <scope>NUCLEOTIDE SEQUENCE [LARGE SCALE GENOMIC DNA]</scope>
    <source>
        <strain evidence="7">PB2801</strain>
    </source>
</reference>
<protein>
    <recommendedName>
        <fullName evidence="5">RING-type domain-containing protein</fullName>
    </recommendedName>
</protein>
<dbReference type="Pfam" id="PF00097">
    <property type="entry name" value="zf-C3HC4"/>
    <property type="match status" value="1"/>
</dbReference>
<keyword evidence="2 4" id="KW-0863">Zinc-finger</keyword>